<comment type="similarity">
    <text evidence="2">Belongs to the AIM9 family.</text>
</comment>
<dbReference type="GO" id="GO:0005739">
    <property type="term" value="C:mitochondrion"/>
    <property type="evidence" value="ECO:0007669"/>
    <property type="project" value="UniProtKB-SubCell"/>
</dbReference>
<name>A0A370TS10_9HELO</name>
<organism evidence="7 8">
    <name type="scientific">Venustampulla echinocandica</name>
    <dbReference type="NCBI Taxonomy" id="2656787"/>
    <lineage>
        <taxon>Eukaryota</taxon>
        <taxon>Fungi</taxon>
        <taxon>Dikarya</taxon>
        <taxon>Ascomycota</taxon>
        <taxon>Pezizomycotina</taxon>
        <taxon>Leotiomycetes</taxon>
        <taxon>Helotiales</taxon>
        <taxon>Pleuroascaceae</taxon>
        <taxon>Venustampulla</taxon>
    </lineage>
</organism>
<accession>A0A370TS10</accession>
<dbReference type="InterPro" id="IPR011009">
    <property type="entry name" value="Kinase-like_dom_sf"/>
</dbReference>
<dbReference type="EMBL" id="NPIC01000002">
    <property type="protein sequence ID" value="RDL38310.1"/>
    <property type="molecule type" value="Genomic_DNA"/>
</dbReference>
<dbReference type="InterPro" id="IPR051035">
    <property type="entry name" value="Mito_inheritance_9"/>
</dbReference>
<evidence type="ECO:0000256" key="5">
    <source>
        <dbReference type="ARBA" id="ARBA00023128"/>
    </source>
</evidence>
<evidence type="ECO:0000313" key="7">
    <source>
        <dbReference type="EMBL" id="RDL38310.1"/>
    </source>
</evidence>
<dbReference type="PANTHER" id="PTHR36091">
    <property type="entry name" value="ALTERED INHERITANCE OF MITOCHONDRIA PROTEIN 9, MITOCHONDRIAL"/>
    <property type="match status" value="1"/>
</dbReference>
<comment type="subcellular location">
    <subcellularLocation>
        <location evidence="1">Mitochondrion</location>
    </subcellularLocation>
</comment>
<keyword evidence="8" id="KW-1185">Reference proteome</keyword>
<dbReference type="RefSeq" id="XP_031870966.1">
    <property type="nucleotide sequence ID" value="XM_032011273.1"/>
</dbReference>
<keyword evidence="4" id="KW-0809">Transit peptide</keyword>
<evidence type="ECO:0000256" key="4">
    <source>
        <dbReference type="ARBA" id="ARBA00022946"/>
    </source>
</evidence>
<dbReference type="SUPFAM" id="SSF56112">
    <property type="entry name" value="Protein kinase-like (PK-like)"/>
    <property type="match status" value="1"/>
</dbReference>
<proteinExistence type="inferred from homology"/>
<reference evidence="7 8" key="1">
    <citation type="journal article" date="2018" name="IMA Fungus">
        <title>IMA Genome-F 9: Draft genome sequence of Annulohypoxylon stygium, Aspergillus mulundensis, Berkeleyomyces basicola (syn. Thielaviopsis basicola), Ceratocystis smalleyi, two Cercospora beticola strains, Coleophoma cylindrospora, Fusarium fracticaudum, Phialophora cf. hyalina, and Morchella septimelata.</title>
        <authorList>
            <person name="Wingfield B.D."/>
            <person name="Bills G.F."/>
            <person name="Dong Y."/>
            <person name="Huang W."/>
            <person name="Nel W.J."/>
            <person name="Swalarsk-Parry B.S."/>
            <person name="Vaghefi N."/>
            <person name="Wilken P.M."/>
            <person name="An Z."/>
            <person name="de Beer Z.W."/>
            <person name="De Vos L."/>
            <person name="Chen L."/>
            <person name="Duong T.A."/>
            <person name="Gao Y."/>
            <person name="Hammerbacher A."/>
            <person name="Kikkert J.R."/>
            <person name="Li Y."/>
            <person name="Li H."/>
            <person name="Li K."/>
            <person name="Li Q."/>
            <person name="Liu X."/>
            <person name="Ma X."/>
            <person name="Naidoo K."/>
            <person name="Pethybridge S.J."/>
            <person name="Sun J."/>
            <person name="Steenkamp E.T."/>
            <person name="van der Nest M.A."/>
            <person name="van Wyk S."/>
            <person name="Wingfield M.J."/>
            <person name="Xiong C."/>
            <person name="Yue Q."/>
            <person name="Zhang X."/>
        </authorList>
    </citation>
    <scope>NUCLEOTIDE SEQUENCE [LARGE SCALE GENOMIC DNA]</scope>
    <source>
        <strain evidence="7 8">BP 5553</strain>
    </source>
</reference>
<dbReference type="PANTHER" id="PTHR36091:SF1">
    <property type="entry name" value="ALTERED INHERITANCE OF MITOCHONDRIA PROTEIN 9, MITOCHONDRIAL"/>
    <property type="match status" value="1"/>
</dbReference>
<dbReference type="AlphaFoldDB" id="A0A370TS10"/>
<protein>
    <recommendedName>
        <fullName evidence="3">Altered inheritance of mitochondria protein 9, mitochondrial</fullName>
    </recommendedName>
    <alternativeName>
        <fullName evidence="6">Found in mitochondrial proteome protein 29</fullName>
    </alternativeName>
</protein>
<sequence>MHSTVLPIIRKQLENNTEEDISEEELFRYTRYRWLTFDEDEKLTSRCRKFNVAALLAAAVNAVDNGAKSCVKILKCIEGSYNIALLLTMDNGMEVLAKLPNPNAGPSFYTTVSQVATHRFAREILNLPVPRIYAYSADSSNAVEAEYIIEGKATGKPLSSIWYDWSEESQTKFVSQLIEMETKLASFSFRSHGCLYYKEDLVQKGVPARDLQAPLYTPHQ</sequence>
<evidence type="ECO:0000256" key="3">
    <source>
        <dbReference type="ARBA" id="ARBA00016197"/>
    </source>
</evidence>
<evidence type="ECO:0000256" key="1">
    <source>
        <dbReference type="ARBA" id="ARBA00004173"/>
    </source>
</evidence>
<comment type="caution">
    <text evidence="7">The sequence shown here is derived from an EMBL/GenBank/DDBJ whole genome shotgun (WGS) entry which is preliminary data.</text>
</comment>
<keyword evidence="5" id="KW-0496">Mitochondrion</keyword>
<evidence type="ECO:0000256" key="2">
    <source>
        <dbReference type="ARBA" id="ARBA00005543"/>
    </source>
</evidence>
<dbReference type="GeneID" id="43595499"/>
<dbReference type="OrthoDB" id="2831558at2759"/>
<dbReference type="Proteomes" id="UP000254866">
    <property type="component" value="Unassembled WGS sequence"/>
</dbReference>
<evidence type="ECO:0000256" key="6">
    <source>
        <dbReference type="ARBA" id="ARBA00031849"/>
    </source>
</evidence>
<gene>
    <name evidence="7" type="ORF">BP5553_02650</name>
</gene>
<evidence type="ECO:0000313" key="8">
    <source>
        <dbReference type="Proteomes" id="UP000254866"/>
    </source>
</evidence>